<dbReference type="EMBL" id="JAPZVP010000026">
    <property type="protein sequence ID" value="MDA1362657.1"/>
    <property type="molecule type" value="Genomic_DNA"/>
</dbReference>
<evidence type="ECO:0000256" key="1">
    <source>
        <dbReference type="SAM" id="Phobius"/>
    </source>
</evidence>
<proteinExistence type="predicted"/>
<dbReference type="InterPro" id="IPR001466">
    <property type="entry name" value="Beta-lactam-related"/>
</dbReference>
<dbReference type="SUPFAM" id="SSF56601">
    <property type="entry name" value="beta-lactamase/transpeptidase-like"/>
    <property type="match status" value="1"/>
</dbReference>
<feature type="domain" description="Beta-lactamase-related" evidence="3">
    <location>
        <begin position="51"/>
        <end position="351"/>
    </location>
</feature>
<keyword evidence="1" id="KW-0812">Transmembrane</keyword>
<feature type="transmembrane region" description="Helical" evidence="1">
    <location>
        <begin position="454"/>
        <end position="477"/>
    </location>
</feature>
<keyword evidence="5" id="KW-1185">Reference proteome</keyword>
<feature type="transmembrane region" description="Helical" evidence="1">
    <location>
        <begin position="380"/>
        <end position="401"/>
    </location>
</feature>
<dbReference type="Gene3D" id="3.40.710.10">
    <property type="entry name" value="DD-peptidase/beta-lactamase superfamily"/>
    <property type="match status" value="1"/>
</dbReference>
<dbReference type="InterPro" id="IPR050491">
    <property type="entry name" value="AmpC-like"/>
</dbReference>
<comment type="caution">
    <text evidence="4">The sequence shown here is derived from an EMBL/GenBank/DDBJ whole genome shotgun (WGS) entry which is preliminary data.</text>
</comment>
<dbReference type="RefSeq" id="WP_270112741.1">
    <property type="nucleotide sequence ID" value="NZ_JAPZVP010000026.1"/>
</dbReference>
<dbReference type="Pfam" id="PF00144">
    <property type="entry name" value="Beta-lactamase"/>
    <property type="match status" value="1"/>
</dbReference>
<evidence type="ECO:0000256" key="2">
    <source>
        <dbReference type="SAM" id="SignalP"/>
    </source>
</evidence>
<feature type="transmembrane region" description="Helical" evidence="1">
    <location>
        <begin position="422"/>
        <end position="442"/>
    </location>
</feature>
<keyword evidence="4" id="KW-0378">Hydrolase</keyword>
<protein>
    <submittedName>
        <fullName evidence="4">Serine hydrolase</fullName>
    </submittedName>
</protein>
<dbReference type="Proteomes" id="UP001146067">
    <property type="component" value="Unassembled WGS sequence"/>
</dbReference>
<dbReference type="PANTHER" id="PTHR46825:SF15">
    <property type="entry name" value="BETA-LACTAMASE-RELATED DOMAIN-CONTAINING PROTEIN"/>
    <property type="match status" value="1"/>
</dbReference>
<feature type="chain" id="PRO_5040924279" evidence="2">
    <location>
        <begin position="40"/>
        <end position="489"/>
    </location>
</feature>
<dbReference type="GO" id="GO:0016787">
    <property type="term" value="F:hydrolase activity"/>
    <property type="evidence" value="ECO:0007669"/>
    <property type="project" value="UniProtKB-KW"/>
</dbReference>
<sequence>MHPIEPKHPARSRLAKGVAAAAIALTAFTFTFTAPSASAASATEPTPESIDAYLTDLYETSGVPGLSAVVTRGDEVVHAAGYGRDSNGEKVTEDTPFRVASVSKSFTAMAVMILAEEGAVALDEPVVDQLPGFDMADDRVDEITVRHLLNQTSGFSDTTIDVVELEEATSLEDYVARLADDALAADPGTDWAYANPNFNVAARLVEVASGRPFEEFMEARVFSPLGMDHSATRDEIVDPALGYNSLFGAWIAREEEPGLLDNAGSGGIITSAADMGQWLISQNGHGTQLVSPEGLEAMHTPTEVHEYGMGWGVEPDGTLVHSGNLTTFNAVEWIDPESGYGIAVMTSGAGLTDTAWSGFEGLSALVKGETPPDPGHGRQWFELVLGALSLAAVALGALAVARSRRWAEKRSGSPLWRIGLRLIPALLPVALFLSYPSLVSLISGGRTVTWRGTLYFALPLTVTLLIGALAGAAVVIARLVRLRSVGSAA</sequence>
<evidence type="ECO:0000313" key="4">
    <source>
        <dbReference type="EMBL" id="MDA1362657.1"/>
    </source>
</evidence>
<gene>
    <name evidence="4" type="ORF">O1R50_23750</name>
</gene>
<keyword evidence="2" id="KW-0732">Signal</keyword>
<accession>A0A9X3PFA6</accession>
<evidence type="ECO:0000259" key="3">
    <source>
        <dbReference type="Pfam" id="PF00144"/>
    </source>
</evidence>
<keyword evidence="1" id="KW-1133">Transmembrane helix</keyword>
<feature type="signal peptide" evidence="2">
    <location>
        <begin position="1"/>
        <end position="39"/>
    </location>
</feature>
<evidence type="ECO:0000313" key="5">
    <source>
        <dbReference type="Proteomes" id="UP001146067"/>
    </source>
</evidence>
<reference evidence="4" key="1">
    <citation type="submission" date="2022-12" db="EMBL/GenBank/DDBJ databases">
        <title>Gycomyces niveus sp.nov.,a novel actinomycete isolated from soil in Shouguan.</title>
        <authorList>
            <person name="Yang X."/>
        </authorList>
    </citation>
    <scope>NUCLEOTIDE SEQUENCE</scope>
    <source>
        <strain evidence="4">NEAU-A15</strain>
    </source>
</reference>
<dbReference type="InterPro" id="IPR012338">
    <property type="entry name" value="Beta-lactam/transpept-like"/>
</dbReference>
<organism evidence="4 5">
    <name type="scientific">Glycomyces luteolus</name>
    <dbReference type="NCBI Taxonomy" id="2670330"/>
    <lineage>
        <taxon>Bacteria</taxon>
        <taxon>Bacillati</taxon>
        <taxon>Actinomycetota</taxon>
        <taxon>Actinomycetes</taxon>
        <taxon>Glycomycetales</taxon>
        <taxon>Glycomycetaceae</taxon>
        <taxon>Glycomyces</taxon>
    </lineage>
</organism>
<keyword evidence="1" id="KW-0472">Membrane</keyword>
<dbReference type="AlphaFoldDB" id="A0A9X3PFA6"/>
<dbReference type="PANTHER" id="PTHR46825">
    <property type="entry name" value="D-ALANYL-D-ALANINE-CARBOXYPEPTIDASE/ENDOPEPTIDASE AMPH"/>
    <property type="match status" value="1"/>
</dbReference>
<name>A0A9X3PFA6_9ACTN</name>